<organism evidence="1 2">
    <name type="scientific">Ectocarpus siliculosus</name>
    <name type="common">Brown alga</name>
    <name type="synonym">Conferva siliculosa</name>
    <dbReference type="NCBI Taxonomy" id="2880"/>
    <lineage>
        <taxon>Eukaryota</taxon>
        <taxon>Sar</taxon>
        <taxon>Stramenopiles</taxon>
        <taxon>Ochrophyta</taxon>
        <taxon>PX clade</taxon>
        <taxon>Phaeophyceae</taxon>
        <taxon>Ectocarpales</taxon>
        <taxon>Ectocarpaceae</taxon>
        <taxon>Ectocarpus</taxon>
    </lineage>
</organism>
<keyword evidence="2" id="KW-1185">Reference proteome</keyword>
<evidence type="ECO:0000313" key="1">
    <source>
        <dbReference type="EMBL" id="CBN74269.1"/>
    </source>
</evidence>
<name>D8LH50_ECTSI</name>
<evidence type="ECO:0000313" key="2">
    <source>
        <dbReference type="Proteomes" id="UP000002630"/>
    </source>
</evidence>
<dbReference type="EMBL" id="FN648364">
    <property type="protein sequence ID" value="CBN74269.1"/>
    <property type="molecule type" value="Genomic_DNA"/>
</dbReference>
<dbReference type="Proteomes" id="UP000002630">
    <property type="component" value="Linkage Group LG25"/>
</dbReference>
<protein>
    <submittedName>
        <fullName evidence="1">Uncharacterized protein</fullName>
    </submittedName>
</protein>
<proteinExistence type="predicted"/>
<reference evidence="1 2" key="1">
    <citation type="journal article" date="2010" name="Nature">
        <title>The Ectocarpus genome and the independent evolution of multicellularity in brown algae.</title>
        <authorList>
            <person name="Cock J.M."/>
            <person name="Sterck L."/>
            <person name="Rouze P."/>
            <person name="Scornet D."/>
            <person name="Allen A.E."/>
            <person name="Amoutzias G."/>
            <person name="Anthouard V."/>
            <person name="Artiguenave F."/>
            <person name="Aury J.M."/>
            <person name="Badger J.H."/>
            <person name="Beszteri B."/>
            <person name="Billiau K."/>
            <person name="Bonnet E."/>
            <person name="Bothwell J.H."/>
            <person name="Bowler C."/>
            <person name="Boyen C."/>
            <person name="Brownlee C."/>
            <person name="Carrano C.J."/>
            <person name="Charrier B."/>
            <person name="Cho G.Y."/>
            <person name="Coelho S.M."/>
            <person name="Collen J."/>
            <person name="Corre E."/>
            <person name="Da Silva C."/>
            <person name="Delage L."/>
            <person name="Delaroque N."/>
            <person name="Dittami S.M."/>
            <person name="Doulbeau S."/>
            <person name="Elias M."/>
            <person name="Farnham G."/>
            <person name="Gachon C.M."/>
            <person name="Gschloessl B."/>
            <person name="Heesch S."/>
            <person name="Jabbari K."/>
            <person name="Jubin C."/>
            <person name="Kawai H."/>
            <person name="Kimura K."/>
            <person name="Kloareg B."/>
            <person name="Kupper F.C."/>
            <person name="Lang D."/>
            <person name="Le Bail A."/>
            <person name="Leblanc C."/>
            <person name="Lerouge P."/>
            <person name="Lohr M."/>
            <person name="Lopez P.J."/>
            <person name="Martens C."/>
            <person name="Maumus F."/>
            <person name="Michel G."/>
            <person name="Miranda-Saavedra D."/>
            <person name="Morales J."/>
            <person name="Moreau H."/>
            <person name="Motomura T."/>
            <person name="Nagasato C."/>
            <person name="Napoli C.A."/>
            <person name="Nelson D.R."/>
            <person name="Nyvall-Collen P."/>
            <person name="Peters A.F."/>
            <person name="Pommier C."/>
            <person name="Potin P."/>
            <person name="Poulain J."/>
            <person name="Quesneville H."/>
            <person name="Read B."/>
            <person name="Rensing S.A."/>
            <person name="Ritter A."/>
            <person name="Rousvoal S."/>
            <person name="Samanta M."/>
            <person name="Samson G."/>
            <person name="Schroeder D.C."/>
            <person name="Segurens B."/>
            <person name="Strittmatter M."/>
            <person name="Tonon T."/>
            <person name="Tregear J.W."/>
            <person name="Valentin K."/>
            <person name="von Dassow P."/>
            <person name="Yamagishi T."/>
            <person name="Van de Peer Y."/>
            <person name="Wincker P."/>
        </authorList>
    </citation>
    <scope>NUCLEOTIDE SEQUENCE [LARGE SCALE GENOMIC DNA]</scope>
    <source>
        <strain evidence="2">Ec32 / CCAP1310/4</strain>
    </source>
</reference>
<dbReference type="EMBL" id="FN649750">
    <property type="protein sequence ID" value="CBN74269.1"/>
    <property type="molecule type" value="Genomic_DNA"/>
</dbReference>
<sequence length="141" mass="16180">MALVEIFLLRISHPESRGNGPQQEPPFYLRHIYTRNHPKSRVLVVFGIGSLVVASEVTTVVNYADGPGVMSECGDRTSLTRLPHAQLIVRYASTISKCLRRMWDSLRLSFCISRHQRRENLGMHPYLAINQICRPSRFMKE</sequence>
<dbReference type="AlphaFoldDB" id="D8LH50"/>
<accession>D8LH50</accession>
<gene>
    <name evidence="1" type="ORF">Esi_0019_0018</name>
</gene>
<dbReference type="InParanoid" id="D8LH50"/>